<comment type="caution">
    <text evidence="3">The sequence shown here is derived from an EMBL/GenBank/DDBJ whole genome shotgun (WGS) entry which is preliminary data.</text>
</comment>
<protein>
    <submittedName>
        <fullName evidence="3">DUF455 domain-containing protein</fullName>
    </submittedName>
</protein>
<feature type="compositionally biased region" description="Polar residues" evidence="1">
    <location>
        <begin position="116"/>
        <end position="127"/>
    </location>
</feature>
<feature type="compositionally biased region" description="Basic and acidic residues" evidence="1">
    <location>
        <begin position="265"/>
        <end position="286"/>
    </location>
</feature>
<dbReference type="GO" id="GO:0005829">
    <property type="term" value="C:cytosol"/>
    <property type="evidence" value="ECO:0007669"/>
    <property type="project" value="TreeGrafter"/>
</dbReference>
<proteinExistence type="predicted"/>
<feature type="compositionally biased region" description="Low complexity" evidence="1">
    <location>
        <begin position="29"/>
        <end position="39"/>
    </location>
</feature>
<evidence type="ECO:0000259" key="2">
    <source>
        <dbReference type="Pfam" id="PF04424"/>
    </source>
</evidence>
<feature type="compositionally biased region" description="Basic and acidic residues" evidence="1">
    <location>
        <begin position="742"/>
        <end position="758"/>
    </location>
</feature>
<dbReference type="GO" id="GO:1990380">
    <property type="term" value="F:K48-linked deubiquitinase activity"/>
    <property type="evidence" value="ECO:0007669"/>
    <property type="project" value="InterPro"/>
</dbReference>
<dbReference type="Proteomes" id="UP000813385">
    <property type="component" value="Unassembled WGS sequence"/>
</dbReference>
<dbReference type="Pfam" id="PF04424">
    <property type="entry name" value="MINDY_DUB"/>
    <property type="match status" value="1"/>
</dbReference>
<feature type="compositionally biased region" description="Polar residues" evidence="1">
    <location>
        <begin position="250"/>
        <end position="264"/>
    </location>
</feature>
<dbReference type="GO" id="GO:0004843">
    <property type="term" value="F:cysteine-type deubiquitinase activity"/>
    <property type="evidence" value="ECO:0007669"/>
    <property type="project" value="InterPro"/>
</dbReference>
<dbReference type="EMBL" id="JAGPXD010000002">
    <property type="protein sequence ID" value="KAH7367075.1"/>
    <property type="molecule type" value="Genomic_DNA"/>
</dbReference>
<dbReference type="InterPro" id="IPR033979">
    <property type="entry name" value="MINDY_domain"/>
</dbReference>
<dbReference type="PANTHER" id="PTHR18063:SF6">
    <property type="entry name" value="UBIQUITIN CARBOXYL-TERMINAL HYDROLASE"/>
    <property type="match status" value="1"/>
</dbReference>
<feature type="region of interest" description="Disordered" evidence="1">
    <location>
        <begin position="1"/>
        <end position="325"/>
    </location>
</feature>
<evidence type="ECO:0000313" key="3">
    <source>
        <dbReference type="EMBL" id="KAH7367075.1"/>
    </source>
</evidence>
<dbReference type="GO" id="GO:0016807">
    <property type="term" value="F:cysteine-type carboxypeptidase activity"/>
    <property type="evidence" value="ECO:0007669"/>
    <property type="project" value="TreeGrafter"/>
</dbReference>
<feature type="compositionally biased region" description="Polar residues" evidence="1">
    <location>
        <begin position="882"/>
        <end position="906"/>
    </location>
</feature>
<keyword evidence="4" id="KW-1185">Reference proteome</keyword>
<reference evidence="3" key="1">
    <citation type="journal article" date="2021" name="Nat. Commun.">
        <title>Genetic determinants of endophytism in the Arabidopsis root mycobiome.</title>
        <authorList>
            <person name="Mesny F."/>
            <person name="Miyauchi S."/>
            <person name="Thiergart T."/>
            <person name="Pickel B."/>
            <person name="Atanasova L."/>
            <person name="Karlsson M."/>
            <person name="Huettel B."/>
            <person name="Barry K.W."/>
            <person name="Haridas S."/>
            <person name="Chen C."/>
            <person name="Bauer D."/>
            <person name="Andreopoulos W."/>
            <person name="Pangilinan J."/>
            <person name="LaButti K."/>
            <person name="Riley R."/>
            <person name="Lipzen A."/>
            <person name="Clum A."/>
            <person name="Drula E."/>
            <person name="Henrissat B."/>
            <person name="Kohler A."/>
            <person name="Grigoriev I.V."/>
            <person name="Martin F.M."/>
            <person name="Hacquard S."/>
        </authorList>
    </citation>
    <scope>NUCLEOTIDE SEQUENCE</scope>
    <source>
        <strain evidence="3">MPI-CAGE-AT-0016</strain>
    </source>
</reference>
<feature type="region of interest" description="Disordered" evidence="1">
    <location>
        <begin position="670"/>
        <end position="723"/>
    </location>
</feature>
<name>A0A8K0TKZ4_9PEZI</name>
<dbReference type="GO" id="GO:0071108">
    <property type="term" value="P:protein K48-linked deubiquitination"/>
    <property type="evidence" value="ECO:0007669"/>
    <property type="project" value="TreeGrafter"/>
</dbReference>
<dbReference type="PANTHER" id="PTHR18063">
    <property type="entry name" value="NF-E2 INDUCIBLE PROTEIN"/>
    <property type="match status" value="1"/>
</dbReference>
<feature type="compositionally biased region" description="Low complexity" evidence="1">
    <location>
        <begin position="819"/>
        <end position="828"/>
    </location>
</feature>
<feature type="compositionally biased region" description="Polar residues" evidence="1">
    <location>
        <begin position="708"/>
        <end position="719"/>
    </location>
</feature>
<gene>
    <name evidence="3" type="ORF">B0T11DRAFT_294935</name>
</gene>
<organism evidence="3 4">
    <name type="scientific">Plectosphaerella cucumerina</name>
    <dbReference type="NCBI Taxonomy" id="40658"/>
    <lineage>
        <taxon>Eukaryota</taxon>
        <taxon>Fungi</taxon>
        <taxon>Dikarya</taxon>
        <taxon>Ascomycota</taxon>
        <taxon>Pezizomycotina</taxon>
        <taxon>Sordariomycetes</taxon>
        <taxon>Hypocreomycetidae</taxon>
        <taxon>Glomerellales</taxon>
        <taxon>Plectosphaerellaceae</taxon>
        <taxon>Plectosphaerella</taxon>
    </lineage>
</organism>
<feature type="compositionally biased region" description="Low complexity" evidence="1">
    <location>
        <begin position="147"/>
        <end position="156"/>
    </location>
</feature>
<evidence type="ECO:0000313" key="4">
    <source>
        <dbReference type="Proteomes" id="UP000813385"/>
    </source>
</evidence>
<feature type="domain" description="MINDY deubiquitinase" evidence="2">
    <location>
        <begin position="361"/>
        <end position="666"/>
    </location>
</feature>
<feature type="region of interest" description="Disordered" evidence="1">
    <location>
        <begin position="737"/>
        <end position="946"/>
    </location>
</feature>
<dbReference type="InterPro" id="IPR007518">
    <property type="entry name" value="MINDY"/>
</dbReference>
<feature type="compositionally biased region" description="Pro residues" evidence="1">
    <location>
        <begin position="195"/>
        <end position="205"/>
    </location>
</feature>
<dbReference type="AlphaFoldDB" id="A0A8K0TKZ4"/>
<feature type="compositionally biased region" description="Low complexity" evidence="1">
    <location>
        <begin position="795"/>
        <end position="805"/>
    </location>
</feature>
<evidence type="ECO:0000256" key="1">
    <source>
        <dbReference type="SAM" id="MobiDB-lite"/>
    </source>
</evidence>
<feature type="compositionally biased region" description="Basic and acidic residues" evidence="1">
    <location>
        <begin position="959"/>
        <end position="968"/>
    </location>
</feature>
<feature type="compositionally biased region" description="Polar residues" evidence="1">
    <location>
        <begin position="222"/>
        <end position="240"/>
    </location>
</feature>
<accession>A0A8K0TKZ4</accession>
<sequence length="984" mass="106936">MVTRKPLPDNAKPLSPGSTQMPSSREDPWSPADPSSPWDDAPRSQQRPSEIPDSLRPGGGNYTTSAATPSVYVPPQIAQDEHVWDDAPAYASPAYVPPNAPSYASPAYVPPSAPVQTAQYTGASDSQRLGGDLGGAETNPFKRKGLSQSSSRSASQHNQTPPTAAFGEMNLNSESPANPWQPDAGLDPRSAATPSPAPPLPPPFPSNMGPGPEGDPWRADPPTQQQRPASPDRQSISSGRASPAWDDLPENQTKASQKPQQMSQDTEREINEDRHAWDDGLVQDKGKNKKNAPAVAQQSATEGPLDDWSLIDPAAGPKPPAENKGKVPELLVDFEGASEEAAPALPPRPRYSPRPVDSKSETYQIKKINWHDHKASQNPRTSPILVQNENGPCPLVALVNALTLTTPAETTDTSLIEVLKSREQISLGLLLDAVFDELMSPRRTVEDTPLPDVGELYDFMKGLHTGMNVNPRFVPSSNVVEAFKRTSLTHLHPVERGDMIPGTFEDTVEMELYSAFSIPLIHGWLPTKDDPVFDALTRRATSYDQAQTLLFHEEELEAKLSRPDGEALTEDEQQLYQDIITIRSFLESSATQLTNWGLEVIQKAMRPGLFAILFRNDHFSTLYRHPETNQLLALVTDAGYANHGDVVWESLTDVSGVNTEYLSGNFTLVSGAGAQQGGPRSPEWFEEGAKSSKADSSGGAQWSGPEAGSSSRGHKSQLSDADRVQEDHDLALAMQMQEEEDERHRAEQAKRKRERELSEQFIEQQARQSGPSNSVPVRGASQATRGARRPSQGQSSLVSPRVSSSTLHPTTSAPLGRRQSAQSTSSQQVRPLVPPVIPQRRQGVNRAADEGTDDAPPTYEQAQNSTPYVPPPGHPSHPATGTQDAHAQAQGQTEGVTGQGMPQQGRGQYPDMSGPGSNARWGTTRPPHMGGMGRGRPVAAGMQGGRDRDWSFQEYTEHSRPEYEHTYDQMECGGDELGRDNRST</sequence>
<dbReference type="GO" id="GO:0071944">
    <property type="term" value="C:cell periphery"/>
    <property type="evidence" value="ECO:0007669"/>
    <property type="project" value="TreeGrafter"/>
</dbReference>
<feature type="region of interest" description="Disordered" evidence="1">
    <location>
        <begin position="959"/>
        <end position="984"/>
    </location>
</feature>
<dbReference type="OrthoDB" id="10261212at2759"/>
<feature type="compositionally biased region" description="Polar residues" evidence="1">
    <location>
        <begin position="761"/>
        <end position="775"/>
    </location>
</feature>